<name>A0ACC3TB76_LIPKO</name>
<evidence type="ECO:0000313" key="1">
    <source>
        <dbReference type="EMBL" id="KAK9240895.1"/>
    </source>
</evidence>
<organism evidence="1 2">
    <name type="scientific">Lipomyces kononenkoae</name>
    <name type="common">Yeast</name>
    <dbReference type="NCBI Taxonomy" id="34357"/>
    <lineage>
        <taxon>Eukaryota</taxon>
        <taxon>Fungi</taxon>
        <taxon>Dikarya</taxon>
        <taxon>Ascomycota</taxon>
        <taxon>Saccharomycotina</taxon>
        <taxon>Lipomycetes</taxon>
        <taxon>Lipomycetales</taxon>
        <taxon>Lipomycetaceae</taxon>
        <taxon>Lipomyces</taxon>
    </lineage>
</organism>
<proteinExistence type="predicted"/>
<accession>A0ACC3TB76</accession>
<dbReference type="EMBL" id="MU971337">
    <property type="protein sequence ID" value="KAK9240895.1"/>
    <property type="molecule type" value="Genomic_DNA"/>
</dbReference>
<comment type="caution">
    <text evidence="1">The sequence shown here is derived from an EMBL/GenBank/DDBJ whole genome shotgun (WGS) entry which is preliminary data.</text>
</comment>
<keyword evidence="2" id="KW-1185">Reference proteome</keyword>
<evidence type="ECO:0000313" key="2">
    <source>
        <dbReference type="Proteomes" id="UP001433508"/>
    </source>
</evidence>
<protein>
    <submittedName>
        <fullName evidence="1">Uncharacterized protein</fullName>
    </submittedName>
</protein>
<dbReference type="Proteomes" id="UP001433508">
    <property type="component" value="Unassembled WGS sequence"/>
</dbReference>
<gene>
    <name evidence="1" type="ORF">V1525DRAFT_394231</name>
</gene>
<reference evidence="2" key="1">
    <citation type="journal article" date="2024" name="Front. Bioeng. Biotechnol.">
        <title>Genome-scale model development and genomic sequencing of the oleaginous clade Lipomyces.</title>
        <authorList>
            <person name="Czajka J.J."/>
            <person name="Han Y."/>
            <person name="Kim J."/>
            <person name="Mondo S.J."/>
            <person name="Hofstad B.A."/>
            <person name="Robles A."/>
            <person name="Haridas S."/>
            <person name="Riley R."/>
            <person name="LaButti K."/>
            <person name="Pangilinan J."/>
            <person name="Andreopoulos W."/>
            <person name="Lipzen A."/>
            <person name="Yan J."/>
            <person name="Wang M."/>
            <person name="Ng V."/>
            <person name="Grigoriev I.V."/>
            <person name="Spatafora J.W."/>
            <person name="Magnuson J.K."/>
            <person name="Baker S.E."/>
            <person name="Pomraning K.R."/>
        </authorList>
    </citation>
    <scope>NUCLEOTIDE SEQUENCE [LARGE SCALE GENOMIC DNA]</scope>
    <source>
        <strain evidence="2">CBS 7786</strain>
    </source>
</reference>
<sequence>MSHSPTKSPPTRRRSIFTDDVIPPDPRVFVLSHQQGPTVPPTQERASTFPRSISPSSIASSTLLDHRAYPPTFPPTRRMSTAAYVADDNTDSDDMLLPSELAVNRDKRNMKRMRRNESIALDSELSSDRYMLRDRRRSVSSTHSVDHNRSGVRPRASEIGETSARQANDGFLIDIDENEGYAPGNTTEALQNGSNEYDSSSAPRSRNMSTTSLDDVCVPMENQDFVDATSGKQKIWPDISTLVEWSATEQETSTPGTPDLVMVDGRPRYESGTESPAYYLEDNTVVPERRRRSAGAPREPSRNPSERLGYPFRFTYFREDLEKTIHAQTISGLLGHGMSFSDLFPVSPDIVPSSVGASVHSSSSEEVPEVTGPDEKHVLLVPEAVQSRPHSAPPEQGQRPSLDNMKSYKTQPSRTPSYSQDVRERPYPFWLDILDPTDAEMKVLSKTFGIHPLTTEDICMEETREKVELFRTYYLVCFRSFELEPHMSARERRLRFGNDPAKRRNNFGQKGDLIPVNIYVVVFRDGILTFHYRPTPHPSNVRKRIRQLRDYVTVSADWICYAIIDNVTDAFAPLIGEIEEEVQDIDTEILEMNSGHLSQDDDDDSVDFDHEDFGHKLHRRLTGATDASSVYSGRTTTKRFDARGKHDMLRRIGECRTQVMSLMRLLGYKADVIKGFAKRCNEQWEIAPRSEIGLYLGDIQDHIITMVQNLTHYEKLLSRTHSNYLAQINIAMTQVNNDTNDVLGRLTILGTIVLPMNIITGLWGMNVYVPGQDQEGLVWFYSITLGLIVFGLVFFVVAKKIYGLT</sequence>